<dbReference type="RefSeq" id="WP_223920630.1">
    <property type="nucleotide sequence ID" value="NZ_BPNL01000102.1"/>
</dbReference>
<gene>
    <name evidence="1" type="ORF">KAM348_42680</name>
</gene>
<comment type="caution">
    <text evidence="1">The sequence shown here is derived from an EMBL/GenBank/DDBJ whole genome shotgun (WGS) entry which is preliminary data.</text>
</comment>
<organism evidence="1 2">
    <name type="scientific">Aeromonas caviae</name>
    <name type="common">Aeromonas punctata</name>
    <dbReference type="NCBI Taxonomy" id="648"/>
    <lineage>
        <taxon>Bacteria</taxon>
        <taxon>Pseudomonadati</taxon>
        <taxon>Pseudomonadota</taxon>
        <taxon>Gammaproteobacteria</taxon>
        <taxon>Aeromonadales</taxon>
        <taxon>Aeromonadaceae</taxon>
        <taxon>Aeromonas</taxon>
    </lineage>
</organism>
<accession>A0AAI9KX06</accession>
<sequence length="83" mass="9018">MKLTIALTPEMRVRLMYAETVEIDVPVSCVVPEGWKVVPVEPTDQMYVAGNSAYWSTSTNRGAIVSTYSAMLAAAPQPDEGII</sequence>
<evidence type="ECO:0000313" key="1">
    <source>
        <dbReference type="EMBL" id="GJA56845.1"/>
    </source>
</evidence>
<dbReference type="EMBL" id="BPNL01000102">
    <property type="protein sequence ID" value="GJA56845.1"/>
    <property type="molecule type" value="Genomic_DNA"/>
</dbReference>
<dbReference type="AlphaFoldDB" id="A0AAI9KX06"/>
<proteinExistence type="predicted"/>
<reference evidence="1" key="1">
    <citation type="submission" date="2021-07" db="EMBL/GenBank/DDBJ databases">
        <title>Draft genome sequence of carbapenem-resistant Aeromonas spp. in Japan.</title>
        <authorList>
            <person name="Maehana S."/>
            <person name="Suzuki M."/>
            <person name="Kitasato H."/>
        </authorList>
    </citation>
    <scope>NUCLEOTIDE SEQUENCE</scope>
    <source>
        <strain evidence="1">KAM348</strain>
    </source>
</reference>
<evidence type="ECO:0000313" key="2">
    <source>
        <dbReference type="Proteomes" id="UP000887009"/>
    </source>
</evidence>
<protein>
    <submittedName>
        <fullName evidence="1">Uncharacterized protein</fullName>
    </submittedName>
</protein>
<dbReference type="Proteomes" id="UP000887009">
    <property type="component" value="Unassembled WGS sequence"/>
</dbReference>
<name>A0AAI9KX06_AERCA</name>